<organism evidence="1 2">
    <name type="scientific">Sphingopyxis flava</name>
    <dbReference type="NCBI Taxonomy" id="1507287"/>
    <lineage>
        <taxon>Bacteria</taxon>
        <taxon>Pseudomonadati</taxon>
        <taxon>Pseudomonadota</taxon>
        <taxon>Alphaproteobacteria</taxon>
        <taxon>Sphingomonadales</taxon>
        <taxon>Sphingomonadaceae</taxon>
        <taxon>Sphingopyxis</taxon>
    </lineage>
</organism>
<dbReference type="RefSeq" id="WP_079638106.1">
    <property type="nucleotide sequence ID" value="NZ_FUYP01000007.1"/>
</dbReference>
<dbReference type="Proteomes" id="UP000190044">
    <property type="component" value="Unassembled WGS sequence"/>
</dbReference>
<dbReference type="OrthoDB" id="9800174at2"/>
<gene>
    <name evidence="1" type="ORF">SAMN06295937_100794</name>
</gene>
<sequence length="208" mass="22780">MLSVAKPAALPPRYVGPGKLIAPGSGIIKTKKALKDAGFEVLGMGAHQVALAKPRGRRVVKFAAGYATGAWSAIEMFKAHPEIDEFPRIFGVAELRGGVWAVEMERLVPDGNGGQGWEIDGEMDSGAWEDVADIWGHHIANAFEEHWDGFIDLHHQNWMLRGDTPVIIDPFNSWDGIDEPATARALTTLGTRRGSYRGSPETFWRGIH</sequence>
<reference evidence="2" key="1">
    <citation type="submission" date="2017-02" db="EMBL/GenBank/DDBJ databases">
        <authorList>
            <person name="Varghese N."/>
            <person name="Submissions S."/>
        </authorList>
    </citation>
    <scope>NUCLEOTIDE SEQUENCE [LARGE SCALE GENOMIC DNA]</scope>
    <source>
        <strain evidence="2">R11H</strain>
    </source>
</reference>
<evidence type="ECO:0000313" key="1">
    <source>
        <dbReference type="EMBL" id="SKB50014.1"/>
    </source>
</evidence>
<proteinExistence type="predicted"/>
<dbReference type="EMBL" id="FUYP01000007">
    <property type="protein sequence ID" value="SKB50014.1"/>
    <property type="molecule type" value="Genomic_DNA"/>
</dbReference>
<evidence type="ECO:0000313" key="2">
    <source>
        <dbReference type="Proteomes" id="UP000190044"/>
    </source>
</evidence>
<name>A0A1T5BS66_9SPHN</name>
<protein>
    <submittedName>
        <fullName evidence="1">Uncharacterized protein</fullName>
    </submittedName>
</protein>
<keyword evidence="2" id="KW-1185">Reference proteome</keyword>
<accession>A0A1T5BS66</accession>
<dbReference type="AlphaFoldDB" id="A0A1T5BS66"/>